<dbReference type="InterPro" id="IPR049342">
    <property type="entry name" value="TRAF1-6_MATH_dom"/>
</dbReference>
<dbReference type="Pfam" id="PF21355">
    <property type="entry name" value="TRAF-mep_MATH"/>
    <property type="match status" value="1"/>
</dbReference>
<accession>A0A2C9M0T7</accession>
<sequence>MTFKWTISDYFSKLRSEHLGYIPKQISSPFYLAHCGYRCQMEAYLNGDGTARDKGLSVFLRVIRGDYDKLLTWPVYLSLDIVLINQS</sequence>
<dbReference type="InterPro" id="IPR008974">
    <property type="entry name" value="TRAF-like"/>
</dbReference>
<reference evidence="2" key="1">
    <citation type="submission" date="2020-05" db="UniProtKB">
        <authorList>
            <consortium name="EnsemblMetazoa"/>
        </authorList>
    </citation>
    <scope>IDENTIFICATION</scope>
    <source>
        <strain evidence="2">BB02</strain>
    </source>
</reference>
<proteinExistence type="predicted"/>
<organism evidence="2 3">
    <name type="scientific">Biomphalaria glabrata</name>
    <name type="common">Bloodfluke planorb</name>
    <name type="synonym">Freshwater snail</name>
    <dbReference type="NCBI Taxonomy" id="6526"/>
    <lineage>
        <taxon>Eukaryota</taxon>
        <taxon>Metazoa</taxon>
        <taxon>Spiralia</taxon>
        <taxon>Lophotrochozoa</taxon>
        <taxon>Mollusca</taxon>
        <taxon>Gastropoda</taxon>
        <taxon>Heterobranchia</taxon>
        <taxon>Euthyneura</taxon>
        <taxon>Panpulmonata</taxon>
        <taxon>Hygrophila</taxon>
        <taxon>Lymnaeoidea</taxon>
        <taxon>Planorbidae</taxon>
        <taxon>Biomphalaria</taxon>
    </lineage>
</organism>
<dbReference type="KEGG" id="bgt:106076875"/>
<gene>
    <name evidence="2" type="primary">106076875</name>
</gene>
<name>A0A2C9M0T7_BIOGL</name>
<dbReference type="VEuPathDB" id="VectorBase:BGLB037229"/>
<dbReference type="PROSITE" id="PS50144">
    <property type="entry name" value="MATH"/>
    <property type="match status" value="1"/>
</dbReference>
<dbReference type="Proteomes" id="UP000076420">
    <property type="component" value="Unassembled WGS sequence"/>
</dbReference>
<dbReference type="VEuPathDB" id="VectorBase:BGLAX_051298"/>
<dbReference type="GO" id="GO:0043122">
    <property type="term" value="P:regulation of canonical NF-kappaB signal transduction"/>
    <property type="evidence" value="ECO:0007669"/>
    <property type="project" value="TreeGrafter"/>
</dbReference>
<evidence type="ECO:0000313" key="3">
    <source>
        <dbReference type="Proteomes" id="UP000076420"/>
    </source>
</evidence>
<dbReference type="InterPro" id="IPR002083">
    <property type="entry name" value="MATH/TRAF_dom"/>
</dbReference>
<dbReference type="PANTHER" id="PTHR10131:SF94">
    <property type="entry name" value="TNF RECEPTOR-ASSOCIATED FACTOR 4"/>
    <property type="match status" value="1"/>
</dbReference>
<dbReference type="PANTHER" id="PTHR10131">
    <property type="entry name" value="TNF RECEPTOR ASSOCIATED FACTOR"/>
    <property type="match status" value="1"/>
</dbReference>
<feature type="domain" description="MATH" evidence="1">
    <location>
        <begin position="1"/>
        <end position="87"/>
    </location>
</feature>
<dbReference type="EnsemblMetazoa" id="BGLB037229-RA">
    <property type="protein sequence ID" value="BGLB037229-PA"/>
    <property type="gene ID" value="BGLB037229"/>
</dbReference>
<dbReference type="STRING" id="6526.A0A2C9M0T7"/>
<dbReference type="Gene3D" id="2.60.210.10">
    <property type="entry name" value="Apoptosis, Tumor Necrosis Factor Receptor Associated Protein 2, Chain A"/>
    <property type="match status" value="1"/>
</dbReference>
<dbReference type="SUPFAM" id="SSF49599">
    <property type="entry name" value="TRAF domain-like"/>
    <property type="match status" value="1"/>
</dbReference>
<evidence type="ECO:0000313" key="2">
    <source>
        <dbReference type="EnsemblMetazoa" id="BGLB037229-PA"/>
    </source>
</evidence>
<protein>
    <recommendedName>
        <fullName evidence="1">MATH domain-containing protein</fullName>
    </recommendedName>
</protein>
<evidence type="ECO:0000259" key="1">
    <source>
        <dbReference type="PROSITE" id="PS50144"/>
    </source>
</evidence>
<dbReference type="AlphaFoldDB" id="A0A2C9M0T7"/>